<sequence length="199" mass="22610">MKKAIIIILLTVLTFGSAHSQYRLGFRGSFNISSLSTGSSKSRAGFSAGAMYSKEIADHWYFQPALLYNLEGSKSVSRFKPAYSAYTYNLEVPLIMSRRMGDEDISFGLDFGPFFKYGLHGGYWVDDLTTGERTRPNIFDHKKRFDVGPQVGFSVIVYSLYIGYSFQFGMIRAWDDASNRRGNYYNSCMTFGYLFQMGN</sequence>
<dbReference type="Pfam" id="PF13568">
    <property type="entry name" value="OMP_b-brl_2"/>
    <property type="match status" value="1"/>
</dbReference>
<evidence type="ECO:0000313" key="2">
    <source>
        <dbReference type="EMBL" id="PXV68960.1"/>
    </source>
</evidence>
<dbReference type="AlphaFoldDB" id="A0A2V3PTD0"/>
<dbReference type="RefSeq" id="WP_110308933.1">
    <property type="nucleotide sequence ID" value="NZ_QICL01000001.1"/>
</dbReference>
<dbReference type="EMBL" id="QICL01000001">
    <property type="protein sequence ID" value="PXV68960.1"/>
    <property type="molecule type" value="Genomic_DNA"/>
</dbReference>
<feature type="domain" description="Outer membrane protein beta-barrel" evidence="1">
    <location>
        <begin position="22"/>
        <end position="166"/>
    </location>
</feature>
<reference evidence="2 3" key="1">
    <citation type="submission" date="2018-03" db="EMBL/GenBank/DDBJ databases">
        <title>Genomic Encyclopedia of Archaeal and Bacterial Type Strains, Phase II (KMG-II): from individual species to whole genera.</title>
        <authorList>
            <person name="Goeker M."/>
        </authorList>
    </citation>
    <scope>NUCLEOTIDE SEQUENCE [LARGE SCALE GENOMIC DNA]</scope>
    <source>
        <strain evidence="2 3">DSM 100214</strain>
    </source>
</reference>
<comment type="caution">
    <text evidence="2">The sequence shown here is derived from an EMBL/GenBank/DDBJ whole genome shotgun (WGS) entry which is preliminary data.</text>
</comment>
<accession>A0A2V3PTD0</accession>
<proteinExistence type="predicted"/>
<evidence type="ECO:0000259" key="1">
    <source>
        <dbReference type="Pfam" id="PF13568"/>
    </source>
</evidence>
<protein>
    <submittedName>
        <fullName evidence="2">Outer membrane protein with beta-barrel domain</fullName>
    </submittedName>
</protein>
<dbReference type="OrthoDB" id="1160354at2"/>
<gene>
    <name evidence="2" type="ORF">CLV62_101226</name>
</gene>
<keyword evidence="3" id="KW-1185">Reference proteome</keyword>
<name>A0A2V3PTD0_9BACT</name>
<dbReference type="InterPro" id="IPR025665">
    <property type="entry name" value="Beta-barrel_OMP_2"/>
</dbReference>
<evidence type="ECO:0000313" key="3">
    <source>
        <dbReference type="Proteomes" id="UP000247973"/>
    </source>
</evidence>
<dbReference type="Proteomes" id="UP000247973">
    <property type="component" value="Unassembled WGS sequence"/>
</dbReference>
<organism evidence="2 3">
    <name type="scientific">Dysgonomonas alginatilytica</name>
    <dbReference type="NCBI Taxonomy" id="1605892"/>
    <lineage>
        <taxon>Bacteria</taxon>
        <taxon>Pseudomonadati</taxon>
        <taxon>Bacteroidota</taxon>
        <taxon>Bacteroidia</taxon>
        <taxon>Bacteroidales</taxon>
        <taxon>Dysgonomonadaceae</taxon>
        <taxon>Dysgonomonas</taxon>
    </lineage>
</organism>